<feature type="domain" description="VWFA" evidence="2">
    <location>
        <begin position="100"/>
        <end position="286"/>
    </location>
</feature>
<proteinExistence type="predicted"/>
<dbReference type="AlphaFoldDB" id="A0A1L3MKK5"/>
<keyword evidence="1" id="KW-0472">Membrane</keyword>
<keyword evidence="1" id="KW-0812">Transmembrane</keyword>
<dbReference type="EMBL" id="CP013290">
    <property type="protein sequence ID" value="APH02869.1"/>
    <property type="molecule type" value="Genomic_DNA"/>
</dbReference>
<dbReference type="Pfam" id="PF13519">
    <property type="entry name" value="VWA_2"/>
    <property type="match status" value="1"/>
</dbReference>
<organism evidence="3 4">
    <name type="scientific">Janibacter indicus</name>
    <dbReference type="NCBI Taxonomy" id="857417"/>
    <lineage>
        <taxon>Bacteria</taxon>
        <taxon>Bacillati</taxon>
        <taxon>Actinomycetota</taxon>
        <taxon>Actinomycetes</taxon>
        <taxon>Micrococcales</taxon>
        <taxon>Intrasporangiaceae</taxon>
        <taxon>Janibacter</taxon>
    </lineage>
</organism>
<feature type="transmembrane region" description="Helical" evidence="1">
    <location>
        <begin position="309"/>
        <end position="326"/>
    </location>
</feature>
<feature type="transmembrane region" description="Helical" evidence="1">
    <location>
        <begin position="65"/>
        <end position="84"/>
    </location>
</feature>
<dbReference type="PROSITE" id="PS50234">
    <property type="entry name" value="VWFA"/>
    <property type="match status" value="1"/>
</dbReference>
<evidence type="ECO:0000313" key="4">
    <source>
        <dbReference type="Proteomes" id="UP000182938"/>
    </source>
</evidence>
<dbReference type="KEGG" id="jte:ASJ30_16110"/>
<accession>A0A1L3MKK5</accession>
<keyword evidence="4" id="KW-1185">Reference proteome</keyword>
<keyword evidence="1" id="KW-1133">Transmembrane helix</keyword>
<feature type="transmembrane region" description="Helical" evidence="1">
    <location>
        <begin position="6"/>
        <end position="28"/>
    </location>
</feature>
<dbReference type="InterPro" id="IPR036465">
    <property type="entry name" value="vWFA_dom_sf"/>
</dbReference>
<dbReference type="Proteomes" id="UP000182938">
    <property type="component" value="Chromosome"/>
</dbReference>
<name>A0A1L3MKK5_9MICO</name>
<dbReference type="InterPro" id="IPR002035">
    <property type="entry name" value="VWF_A"/>
</dbReference>
<reference evidence="3 4" key="1">
    <citation type="submission" date="2015-11" db="EMBL/GenBank/DDBJ databases">
        <authorList>
            <person name="Zhang Y."/>
            <person name="Guo Z."/>
        </authorList>
    </citation>
    <scope>NUCLEOTIDE SEQUENCE [LARGE SCALE GENOMIC DNA]</scope>
    <source>
        <strain evidence="3 4">YFY001</strain>
    </source>
</reference>
<sequence length="330" mass="36150">MVVMGLAFWWLTLLLVLAVLAVAGLGWWRAGRDTAARDAVLVAHSRRLTRLPAYRAAIGRQKVRLASIAALLAVVLLPLAVAAGRPGTTETIDPEKNNRDIMLCLDVSGSMYSTDRAVLENFSEIVKSFRGERIGLVLFNNQAVTAFPLTDDYDLVSEQLAGYAEGFSLFGGSEYDPTSGTFNERILASSLVPDGLASCVENFDHAEEDRPRAIILGTDNDVHGDGVYTLDEATELAKERKIRVYALNPLAIGSDHTELSAATEETGGRTWGLDQPGATDEVTKNIEKLEAARLPDVAPVHVRTDLPRVWLVLSLIGLVVLYPLLWRWRR</sequence>
<evidence type="ECO:0000313" key="3">
    <source>
        <dbReference type="EMBL" id="APH02869.1"/>
    </source>
</evidence>
<dbReference type="Gene3D" id="3.40.50.410">
    <property type="entry name" value="von Willebrand factor, type A domain"/>
    <property type="match status" value="1"/>
</dbReference>
<evidence type="ECO:0000259" key="2">
    <source>
        <dbReference type="PROSITE" id="PS50234"/>
    </source>
</evidence>
<protein>
    <recommendedName>
        <fullName evidence="2">VWFA domain-containing protein</fullName>
    </recommendedName>
</protein>
<gene>
    <name evidence="3" type="ORF">ASJ30_16110</name>
</gene>
<dbReference type="SMART" id="SM00327">
    <property type="entry name" value="VWA"/>
    <property type="match status" value="1"/>
</dbReference>
<evidence type="ECO:0000256" key="1">
    <source>
        <dbReference type="SAM" id="Phobius"/>
    </source>
</evidence>
<dbReference type="SUPFAM" id="SSF53300">
    <property type="entry name" value="vWA-like"/>
    <property type="match status" value="1"/>
</dbReference>